<dbReference type="SUPFAM" id="SSF56112">
    <property type="entry name" value="Protein kinase-like (PK-like)"/>
    <property type="match status" value="1"/>
</dbReference>
<name>A0A5J6L4Z7_9MICO</name>
<feature type="domain" description="Aminoglycoside phosphotransferase" evidence="1">
    <location>
        <begin position="105"/>
        <end position="167"/>
    </location>
</feature>
<evidence type="ECO:0000313" key="2">
    <source>
        <dbReference type="EMBL" id="QEW03490.1"/>
    </source>
</evidence>
<gene>
    <name evidence="2" type="ORF">F6J85_10510</name>
</gene>
<dbReference type="RefSeq" id="WP_150924936.1">
    <property type="nucleotide sequence ID" value="NZ_CP044232.1"/>
</dbReference>
<dbReference type="EMBL" id="CP044232">
    <property type="protein sequence ID" value="QEW03490.1"/>
    <property type="molecule type" value="Genomic_DNA"/>
</dbReference>
<reference evidence="3" key="1">
    <citation type="submission" date="2019-09" db="EMBL/GenBank/DDBJ databases">
        <title>Mumia zhuanghuii sp. nov. isolated from the intestinal contents of plateau pika (Ochotona curzoniae) in the Qinghai-Tibet plateau of China.</title>
        <authorList>
            <person name="Tian Z."/>
        </authorList>
    </citation>
    <scope>NUCLEOTIDE SEQUENCE [LARGE SCALE GENOMIC DNA]</scope>
    <source>
        <strain evidence="3">L-031</strain>
    </source>
</reference>
<organism evidence="2 3">
    <name type="scientific">Microbacterium lushaniae</name>
    <dbReference type="NCBI Taxonomy" id="2614639"/>
    <lineage>
        <taxon>Bacteria</taxon>
        <taxon>Bacillati</taxon>
        <taxon>Actinomycetota</taxon>
        <taxon>Actinomycetes</taxon>
        <taxon>Micrococcales</taxon>
        <taxon>Microbacteriaceae</taxon>
        <taxon>Microbacterium</taxon>
    </lineage>
</organism>
<dbReference type="AlphaFoldDB" id="A0A5J6L4Z7"/>
<dbReference type="GO" id="GO:0016740">
    <property type="term" value="F:transferase activity"/>
    <property type="evidence" value="ECO:0007669"/>
    <property type="project" value="UniProtKB-KW"/>
</dbReference>
<dbReference type="Pfam" id="PF01636">
    <property type="entry name" value="APH"/>
    <property type="match status" value="1"/>
</dbReference>
<dbReference type="KEGG" id="mlz:F6J85_10510"/>
<keyword evidence="3" id="KW-1185">Reference proteome</keyword>
<evidence type="ECO:0000259" key="1">
    <source>
        <dbReference type="Pfam" id="PF01636"/>
    </source>
</evidence>
<keyword evidence="2" id="KW-0808">Transferase</keyword>
<evidence type="ECO:0000313" key="3">
    <source>
        <dbReference type="Proteomes" id="UP000325516"/>
    </source>
</evidence>
<dbReference type="Gene3D" id="3.90.1200.10">
    <property type="match status" value="1"/>
</dbReference>
<proteinExistence type="predicted"/>
<dbReference type="InterPro" id="IPR011009">
    <property type="entry name" value="Kinase-like_dom_sf"/>
</dbReference>
<dbReference type="InterPro" id="IPR002575">
    <property type="entry name" value="Aminoglycoside_PTrfase"/>
</dbReference>
<dbReference type="Proteomes" id="UP000325516">
    <property type="component" value="Chromosome"/>
</dbReference>
<accession>A0A5J6L4Z7</accession>
<sequence length="244" mass="26923">MDGQVLNGGNSTTVVRVGGTVHRVTGSWTPAVHELLRALREAGVYEVPEPLGFDDLGREVLSFLPGDVGNYPLPDWLWAPAILDDTGKLLRRIHDASVPLVGRDLPWSLPRHEPEEVICHNDVAPYNMTFSGGRVTGLFDFDTASPGPRIWDLAYLVYRLAPLGEDAGIDITLDERLARLDRLVGAYGLPFRRGEVLDTVAARLLDLATYTDGRLRQTGNLEFGDHAAMYRRDAAYAETLSLLM</sequence>
<protein>
    <submittedName>
        <fullName evidence="2">Aminoglycoside phosphotransferase family protein</fullName>
    </submittedName>
</protein>